<dbReference type="PANTHER" id="PTHR35166">
    <property type="entry name" value="OS05G0193700 PROTEIN-RELATED"/>
    <property type="match status" value="1"/>
</dbReference>
<accession>A0A2K2CN94</accession>
<dbReference type="AlphaFoldDB" id="A0A2K2CN94"/>
<organism evidence="2">
    <name type="scientific">Brachypodium distachyon</name>
    <name type="common">Purple false brome</name>
    <name type="synonym">Trachynia distachya</name>
    <dbReference type="NCBI Taxonomy" id="15368"/>
    <lineage>
        <taxon>Eukaryota</taxon>
        <taxon>Viridiplantae</taxon>
        <taxon>Streptophyta</taxon>
        <taxon>Embryophyta</taxon>
        <taxon>Tracheophyta</taxon>
        <taxon>Spermatophyta</taxon>
        <taxon>Magnoliopsida</taxon>
        <taxon>Liliopsida</taxon>
        <taxon>Poales</taxon>
        <taxon>Poaceae</taxon>
        <taxon>BOP clade</taxon>
        <taxon>Pooideae</taxon>
        <taxon>Stipodae</taxon>
        <taxon>Brachypodieae</taxon>
        <taxon>Brachypodium</taxon>
    </lineage>
</organism>
<dbReference type="EMBL" id="CM000883">
    <property type="protein sequence ID" value="PNT63508.1"/>
    <property type="molecule type" value="Genomic_DNA"/>
</dbReference>
<evidence type="ECO:0000256" key="1">
    <source>
        <dbReference type="SAM" id="MobiDB-lite"/>
    </source>
</evidence>
<dbReference type="EnsemblPlants" id="PNT63508">
    <property type="protein sequence ID" value="PNT63508"/>
    <property type="gene ID" value="BRADI_4g16877v3"/>
</dbReference>
<sequence>MAGFEVEQHEKALAADMVVSGAGSRVFALGRCSTAMEAEKKPLASSAAVVEESKTRPGPELTPEMCLEETSEKEKPVRRMPQEQIDRILSWVIPDEPISHEPIKELKEKNDATLRRMGWSEEDIQGRHRASLAVTESWEFVRSKKRELQQFVKTRLATVGYVDLDEDEDEDEDEYEEDEY</sequence>
<evidence type="ECO:0000313" key="4">
    <source>
        <dbReference type="Proteomes" id="UP000008810"/>
    </source>
</evidence>
<keyword evidence="4" id="KW-1185">Reference proteome</keyword>
<reference evidence="2" key="2">
    <citation type="submission" date="2017-06" db="EMBL/GenBank/DDBJ databases">
        <title>WGS assembly of Brachypodium distachyon.</title>
        <authorList>
            <consortium name="The International Brachypodium Initiative"/>
            <person name="Lucas S."/>
            <person name="Harmon-Smith M."/>
            <person name="Lail K."/>
            <person name="Tice H."/>
            <person name="Grimwood J."/>
            <person name="Bruce D."/>
            <person name="Barry K."/>
            <person name="Shu S."/>
            <person name="Lindquist E."/>
            <person name="Wang M."/>
            <person name="Pitluck S."/>
            <person name="Vogel J.P."/>
            <person name="Garvin D.F."/>
            <person name="Mockler T.C."/>
            <person name="Schmutz J."/>
            <person name="Rokhsar D."/>
            <person name="Bevan M.W."/>
        </authorList>
    </citation>
    <scope>NUCLEOTIDE SEQUENCE</scope>
    <source>
        <strain evidence="2">Bd21</strain>
    </source>
</reference>
<evidence type="ECO:0000313" key="3">
    <source>
        <dbReference type="EnsemblPlants" id="PNT63508"/>
    </source>
</evidence>
<reference evidence="2 3" key="1">
    <citation type="journal article" date="2010" name="Nature">
        <title>Genome sequencing and analysis of the model grass Brachypodium distachyon.</title>
        <authorList>
            <consortium name="International Brachypodium Initiative"/>
        </authorList>
    </citation>
    <scope>NUCLEOTIDE SEQUENCE [LARGE SCALE GENOMIC DNA]</scope>
    <source>
        <strain evidence="2 3">Bd21</strain>
    </source>
</reference>
<dbReference type="Proteomes" id="UP000008810">
    <property type="component" value="Chromosome 4"/>
</dbReference>
<dbReference type="Gramene" id="PNT63508">
    <property type="protein sequence ID" value="PNT63508"/>
    <property type="gene ID" value="BRADI_4g16877v3"/>
</dbReference>
<dbReference type="FunCoup" id="A0A2K2CN94">
    <property type="interactions" value="252"/>
</dbReference>
<dbReference type="PANTHER" id="PTHR35166:SF17">
    <property type="entry name" value="OS07G0643300 PROTEIN"/>
    <property type="match status" value="1"/>
</dbReference>
<feature type="region of interest" description="Disordered" evidence="1">
    <location>
        <begin position="38"/>
        <end position="62"/>
    </location>
</feature>
<proteinExistence type="predicted"/>
<dbReference type="InParanoid" id="A0A2K2CN94"/>
<evidence type="ECO:0000313" key="2">
    <source>
        <dbReference type="EMBL" id="PNT63508.1"/>
    </source>
</evidence>
<gene>
    <name evidence="2" type="ORF">BRADI_4g16877v3</name>
</gene>
<protein>
    <submittedName>
        <fullName evidence="2 3">Uncharacterized protein</fullName>
    </submittedName>
</protein>
<reference evidence="3" key="3">
    <citation type="submission" date="2018-08" db="UniProtKB">
        <authorList>
            <consortium name="EnsemblPlants"/>
        </authorList>
    </citation>
    <scope>IDENTIFICATION</scope>
    <source>
        <strain evidence="3">cv. Bd21</strain>
    </source>
</reference>
<name>A0A2K2CN94_BRADI</name>